<dbReference type="Proteomes" id="UP000243374">
    <property type="component" value="Unassembled WGS sequence"/>
</dbReference>
<dbReference type="AlphaFoldDB" id="A0A662Z9H4"/>
<feature type="compositionally biased region" description="Polar residues" evidence="1">
    <location>
        <begin position="20"/>
        <end position="31"/>
    </location>
</feature>
<evidence type="ECO:0000256" key="1">
    <source>
        <dbReference type="SAM" id="MobiDB-lite"/>
    </source>
</evidence>
<reference evidence="2 3" key="1">
    <citation type="submission" date="2016-10" db="EMBL/GenBank/DDBJ databases">
        <authorList>
            <person name="Varghese N."/>
            <person name="Submissions S."/>
        </authorList>
    </citation>
    <scope>NUCLEOTIDE SEQUENCE [LARGE SCALE GENOMIC DNA]</scope>
    <source>
        <strain evidence="2 3">22B</strain>
    </source>
</reference>
<dbReference type="OrthoDB" id="9818837at2"/>
<proteinExistence type="predicted"/>
<sequence>MSEPIGRVGGSNVTNTNNNIENDAISTQDNFGPSRAPNPSDRNSDISFKGGMVITHAQIPDNFKVAIDSIRQPKPSNSIGNKLGRAFLWIINLFKGVRSSNSLSTHSKLDILRNKKPAPLPDNVSNKGRPYIFTPEQLGNLCGLDKGVKIKYFEKNENSNKNYKEILFPQGEPRLSDIKQNAELQDCWFLSSISSMIQSQGTESIERLFSESKTPGNVIVRLGANLYDVPMGRIESNGGDKFGSDSSNWVVTLENAMLMHLALSAESPDVSDPKSLETYKTAIRMPMNLPTVGLIALHGYKREAFNSQYEQLDLYFASVEDGVNYISQLLKLGKPCVIGQTSEHPQKVAMRDGISPNHAVTVLEVVPKGFKILDPYGQVKTLPKESIVDYTLHTIRRMDEPDENYVFTSSVKPKEVSEAVKDLLKQQEDDF</sequence>
<dbReference type="InterPro" id="IPR038765">
    <property type="entry name" value="Papain-like_cys_pep_sf"/>
</dbReference>
<evidence type="ECO:0000313" key="2">
    <source>
        <dbReference type="EMBL" id="SFJ72522.1"/>
    </source>
</evidence>
<protein>
    <recommendedName>
        <fullName evidence="4">Calpain catalytic domain-containing protein</fullName>
    </recommendedName>
</protein>
<organism evidence="2 3">
    <name type="scientific">Succinivibrio dextrinosolvens</name>
    <dbReference type="NCBI Taxonomy" id="83771"/>
    <lineage>
        <taxon>Bacteria</taxon>
        <taxon>Pseudomonadati</taxon>
        <taxon>Pseudomonadota</taxon>
        <taxon>Gammaproteobacteria</taxon>
        <taxon>Aeromonadales</taxon>
        <taxon>Succinivibrionaceae</taxon>
        <taxon>Succinivibrio</taxon>
    </lineage>
</organism>
<dbReference type="SUPFAM" id="SSF54001">
    <property type="entry name" value="Cysteine proteinases"/>
    <property type="match status" value="1"/>
</dbReference>
<dbReference type="RefSeq" id="WP_074837837.1">
    <property type="nucleotide sequence ID" value="NZ_CP047056.1"/>
</dbReference>
<name>A0A662Z9H4_9GAMM</name>
<keyword evidence="3" id="KW-1185">Reference proteome</keyword>
<dbReference type="EMBL" id="FOSF01000001">
    <property type="protein sequence ID" value="SFJ72522.1"/>
    <property type="molecule type" value="Genomic_DNA"/>
</dbReference>
<feature type="region of interest" description="Disordered" evidence="1">
    <location>
        <begin position="1"/>
        <end position="47"/>
    </location>
</feature>
<accession>A0A662Z9H4</accession>
<evidence type="ECO:0008006" key="4">
    <source>
        <dbReference type="Google" id="ProtNLM"/>
    </source>
</evidence>
<evidence type="ECO:0000313" key="3">
    <source>
        <dbReference type="Proteomes" id="UP000243374"/>
    </source>
</evidence>
<gene>
    <name evidence="2" type="ORF">SAMN04487865_100138</name>
</gene>
<feature type="compositionally biased region" description="Low complexity" evidence="1">
    <location>
        <begin position="10"/>
        <end position="19"/>
    </location>
</feature>